<sequence length="141" mass="15812">MQPVSGIRLFGVRLGILSLAVYWCIIFTGTHLPKIPAAVPRMNDKVMHFTAFFLLATLLCYCTNSSRLWRRFGWIALTCIVYAVLDELTQSLVRGRSPDVQDFLADSAGTLLAVGLYFVARVQWGRRRNANCNERTSAILG</sequence>
<feature type="transmembrane region" description="Helical" evidence="1">
    <location>
        <begin position="68"/>
        <end position="85"/>
    </location>
</feature>
<dbReference type="InterPro" id="IPR006976">
    <property type="entry name" value="VanZ-like"/>
</dbReference>
<dbReference type="Pfam" id="PF04892">
    <property type="entry name" value="VanZ"/>
    <property type="match status" value="1"/>
</dbReference>
<dbReference type="PANTHER" id="PTHR28008:SF1">
    <property type="entry name" value="DOMAIN PROTEIN, PUTATIVE (AFU_ORTHOLOGUE AFUA_3G10980)-RELATED"/>
    <property type="match status" value="1"/>
</dbReference>
<feature type="domain" description="VanZ-like" evidence="2">
    <location>
        <begin position="45"/>
        <end position="120"/>
    </location>
</feature>
<gene>
    <name evidence="3" type="ORF">FHS27_000269</name>
</gene>
<dbReference type="Proteomes" id="UP000536179">
    <property type="component" value="Unassembled WGS sequence"/>
</dbReference>
<proteinExistence type="predicted"/>
<dbReference type="PANTHER" id="PTHR28008">
    <property type="entry name" value="DOMAIN PROTEIN, PUTATIVE (AFU_ORTHOLOGUE AFUA_3G10980)-RELATED"/>
    <property type="match status" value="1"/>
</dbReference>
<comment type="caution">
    <text evidence="3">The sequence shown here is derived from an EMBL/GenBank/DDBJ whole genome shotgun (WGS) entry which is preliminary data.</text>
</comment>
<evidence type="ECO:0000256" key="1">
    <source>
        <dbReference type="SAM" id="Phobius"/>
    </source>
</evidence>
<evidence type="ECO:0000313" key="3">
    <source>
        <dbReference type="EMBL" id="MBB3204505.1"/>
    </source>
</evidence>
<evidence type="ECO:0000313" key="4">
    <source>
        <dbReference type="Proteomes" id="UP000536179"/>
    </source>
</evidence>
<keyword evidence="1" id="KW-1133">Transmembrane helix</keyword>
<reference evidence="3 4" key="1">
    <citation type="submission" date="2020-08" db="EMBL/GenBank/DDBJ databases">
        <title>Genomic Encyclopedia of Type Strains, Phase III (KMG-III): the genomes of soil and plant-associated and newly described type strains.</title>
        <authorList>
            <person name="Whitman W."/>
        </authorList>
    </citation>
    <scope>NUCLEOTIDE SEQUENCE [LARGE SCALE GENOMIC DNA]</scope>
    <source>
        <strain evidence="3 4">CECT 8075</strain>
    </source>
</reference>
<protein>
    <submittedName>
        <fullName evidence="3">VanZ family protein</fullName>
    </submittedName>
</protein>
<keyword evidence="4" id="KW-1185">Reference proteome</keyword>
<feature type="transmembrane region" description="Helical" evidence="1">
    <location>
        <begin position="100"/>
        <end position="120"/>
    </location>
</feature>
<evidence type="ECO:0000259" key="2">
    <source>
        <dbReference type="Pfam" id="PF04892"/>
    </source>
</evidence>
<feature type="transmembrane region" description="Helical" evidence="1">
    <location>
        <begin position="12"/>
        <end position="33"/>
    </location>
</feature>
<dbReference type="EMBL" id="JACHXU010000001">
    <property type="protein sequence ID" value="MBB3204505.1"/>
    <property type="molecule type" value="Genomic_DNA"/>
</dbReference>
<feature type="transmembrane region" description="Helical" evidence="1">
    <location>
        <begin position="45"/>
        <end position="61"/>
    </location>
</feature>
<organism evidence="3 4">
    <name type="scientific">Aporhodopirellula rubra</name>
    <dbReference type="NCBI Taxonomy" id="980271"/>
    <lineage>
        <taxon>Bacteria</taxon>
        <taxon>Pseudomonadati</taxon>
        <taxon>Planctomycetota</taxon>
        <taxon>Planctomycetia</taxon>
        <taxon>Pirellulales</taxon>
        <taxon>Pirellulaceae</taxon>
        <taxon>Aporhodopirellula</taxon>
    </lineage>
</organism>
<keyword evidence="1" id="KW-0472">Membrane</keyword>
<dbReference type="AlphaFoldDB" id="A0A7W5H423"/>
<keyword evidence="1" id="KW-0812">Transmembrane</keyword>
<accession>A0A7W5H423</accession>
<name>A0A7W5H423_9BACT</name>
<dbReference type="RefSeq" id="WP_184300624.1">
    <property type="nucleotide sequence ID" value="NZ_JACHXU010000001.1"/>
</dbReference>
<dbReference type="NCBIfam" id="NF037970">
    <property type="entry name" value="vanZ_1"/>
    <property type="match status" value="1"/>
</dbReference>